<dbReference type="Pfam" id="PF13913">
    <property type="entry name" value="zf-C2HC_2"/>
    <property type="match status" value="1"/>
</dbReference>
<gene>
    <name evidence="10" type="ORF">ANN_27603</name>
</gene>
<feature type="domain" description="C2H2-type" evidence="9">
    <location>
        <begin position="459"/>
        <end position="486"/>
    </location>
</feature>
<evidence type="ECO:0000256" key="2">
    <source>
        <dbReference type="ARBA" id="ARBA00022723"/>
    </source>
</evidence>
<evidence type="ECO:0000313" key="11">
    <source>
        <dbReference type="Proteomes" id="UP001148838"/>
    </source>
</evidence>
<comment type="caution">
    <text evidence="10">The sequence shown here is derived from an EMBL/GenBank/DDBJ whole genome shotgun (WGS) entry which is preliminary data.</text>
</comment>
<dbReference type="PANTHER" id="PTHR16515">
    <property type="entry name" value="PR DOMAIN ZINC FINGER PROTEIN"/>
    <property type="match status" value="1"/>
</dbReference>
<feature type="domain" description="C2H2-type" evidence="9">
    <location>
        <begin position="543"/>
        <end position="570"/>
    </location>
</feature>
<dbReference type="SMART" id="SM00355">
    <property type="entry name" value="ZnF_C2H2"/>
    <property type="match status" value="10"/>
</dbReference>
<dbReference type="Pfam" id="PF00096">
    <property type="entry name" value="zf-C2H2"/>
    <property type="match status" value="7"/>
</dbReference>
<dbReference type="PROSITE" id="PS50157">
    <property type="entry name" value="ZINC_FINGER_C2H2_2"/>
    <property type="match status" value="11"/>
</dbReference>
<dbReference type="EMBL" id="JAJSOF020000041">
    <property type="protein sequence ID" value="KAJ4425977.1"/>
    <property type="molecule type" value="Genomic_DNA"/>
</dbReference>
<feature type="domain" description="C2H2-type" evidence="9">
    <location>
        <begin position="403"/>
        <end position="430"/>
    </location>
</feature>
<sequence>MVYREIKSHEDTTLLQNDLNRINDWAIANKMKIKSLKSKATSFTRKRNKIDSSYTLGGETIPEVNKCKYLGITFSSDLGWGEHVTDTAGKAWRALHFVMRVLRKGSDKSKEIAYKSLVRPVIEYGAACWDPYRLEHIKTLEKIKKRALKCCRKNSPLKWDTLSDRRTRIRLCALFKTYRSEPAWREIKNRLQPPNYSSRNDHSYKLRKRRQRTDTGKFYFLNHTIRDWNALPADLLKALPRTKNCCISEELCCVSEVCCASEEVCRVSDVCCVIVMDVIKKEREIDPLAIEGSNHTDVEEQKPLSEERNVSNLQVTAIKTECMDHSYVMKTEMTFDETPLPVDFTVVKSEVEDEARELDKVEKEVKLEITAEEDEVLTESLGVPAPGKSFIEDKCLQTVEKTHKCNVCGKWFFDLARLKSHALLHTRKTPFICDVSGKDCLEFSRLERHALLHTGEKSFSCDICGKKFFESSLLQKHARIHTDVKPFSCDTCGKKFLNLSNWKQHARVHTGEKPFSCVICGKKMSHSGSLKAHARVHTGERPFSCDICGKTFSQSGSIKAHARVHTGQKAFSCEICGKKFLASNNLKKHSRVHTGEKPFSCGICGKKFLSSSNLKTHARIHTGEKRFSCRICGKTFLASSSFKKHGLVHSGEKPFCCDICGKKFSQSGSLKTHALIHTGQKAFNCDTCGKKFSKSSDLKKHRRVHTGEKPFICGICGKNFKQLVYGTGSHIHIPALEKDVITTVEQDRRISTRQVARQSGVSQTIIWNILHENCYYPYHVQRVQDFPLRERFCRWFLGQVTSNQNFLSSILFTDEATFTRDGIINLYNNHVGRGGPIPWPPRSPDLNPLDFYLWGHLKTVVYAEPIPDVQTLEQHIHAAVTPSERTLEYLNVCGSLCYGAYTHALRPMGVTSNISSNCSLMILRRALHCSSVEGRNE</sequence>
<dbReference type="Proteomes" id="UP001148838">
    <property type="component" value="Unassembled WGS sequence"/>
</dbReference>
<protein>
    <recommendedName>
        <fullName evidence="9">C2H2-type domain-containing protein</fullName>
    </recommendedName>
</protein>
<organism evidence="10 11">
    <name type="scientific">Periplaneta americana</name>
    <name type="common">American cockroach</name>
    <name type="synonym">Blatta americana</name>
    <dbReference type="NCBI Taxonomy" id="6978"/>
    <lineage>
        <taxon>Eukaryota</taxon>
        <taxon>Metazoa</taxon>
        <taxon>Ecdysozoa</taxon>
        <taxon>Arthropoda</taxon>
        <taxon>Hexapoda</taxon>
        <taxon>Insecta</taxon>
        <taxon>Pterygota</taxon>
        <taxon>Neoptera</taxon>
        <taxon>Polyneoptera</taxon>
        <taxon>Dictyoptera</taxon>
        <taxon>Blattodea</taxon>
        <taxon>Blattoidea</taxon>
        <taxon>Blattidae</taxon>
        <taxon>Blattinae</taxon>
        <taxon>Periplaneta</taxon>
    </lineage>
</organism>
<reference evidence="10 11" key="1">
    <citation type="journal article" date="2022" name="Allergy">
        <title>Genome assembly and annotation of Periplaneta americana reveal a comprehensive cockroach allergen profile.</title>
        <authorList>
            <person name="Wang L."/>
            <person name="Xiong Q."/>
            <person name="Saelim N."/>
            <person name="Wang L."/>
            <person name="Nong W."/>
            <person name="Wan A.T."/>
            <person name="Shi M."/>
            <person name="Liu X."/>
            <person name="Cao Q."/>
            <person name="Hui J.H.L."/>
            <person name="Sookrung N."/>
            <person name="Leung T.F."/>
            <person name="Tungtrongchitr A."/>
            <person name="Tsui S.K.W."/>
        </authorList>
    </citation>
    <scope>NUCLEOTIDE SEQUENCE [LARGE SCALE GENOMIC DNA]</scope>
    <source>
        <strain evidence="10">PWHHKU_190912</strain>
    </source>
</reference>
<keyword evidence="7" id="KW-0539">Nucleus</keyword>
<dbReference type="InterPro" id="IPR036236">
    <property type="entry name" value="Znf_C2H2_sf"/>
</dbReference>
<evidence type="ECO:0000313" key="10">
    <source>
        <dbReference type="EMBL" id="KAJ4425977.1"/>
    </source>
</evidence>
<evidence type="ECO:0000256" key="1">
    <source>
        <dbReference type="ARBA" id="ARBA00004123"/>
    </source>
</evidence>
<keyword evidence="11" id="KW-1185">Reference proteome</keyword>
<evidence type="ECO:0000256" key="7">
    <source>
        <dbReference type="ARBA" id="ARBA00023242"/>
    </source>
</evidence>
<keyword evidence="6" id="KW-0238">DNA-binding</keyword>
<evidence type="ECO:0000256" key="3">
    <source>
        <dbReference type="ARBA" id="ARBA00022737"/>
    </source>
</evidence>
<evidence type="ECO:0000259" key="9">
    <source>
        <dbReference type="PROSITE" id="PS50157"/>
    </source>
</evidence>
<feature type="domain" description="C2H2-type" evidence="9">
    <location>
        <begin position="515"/>
        <end position="542"/>
    </location>
</feature>
<evidence type="ECO:0000256" key="5">
    <source>
        <dbReference type="ARBA" id="ARBA00022833"/>
    </source>
</evidence>
<feature type="domain" description="C2H2-type" evidence="9">
    <location>
        <begin position="431"/>
        <end position="458"/>
    </location>
</feature>
<feature type="domain" description="C2H2-type" evidence="9">
    <location>
        <begin position="627"/>
        <end position="654"/>
    </location>
</feature>
<evidence type="ECO:0000256" key="8">
    <source>
        <dbReference type="PROSITE-ProRule" id="PRU00042"/>
    </source>
</evidence>
<keyword evidence="5" id="KW-0862">Zinc</keyword>
<feature type="domain" description="C2H2-type" evidence="9">
    <location>
        <begin position="571"/>
        <end position="598"/>
    </location>
</feature>
<keyword evidence="2" id="KW-0479">Metal-binding</keyword>
<feature type="domain" description="C2H2-type" evidence="9">
    <location>
        <begin position="599"/>
        <end position="626"/>
    </location>
</feature>
<dbReference type="InterPro" id="IPR036397">
    <property type="entry name" value="RNaseH_sf"/>
</dbReference>
<evidence type="ECO:0000256" key="6">
    <source>
        <dbReference type="ARBA" id="ARBA00023125"/>
    </source>
</evidence>
<dbReference type="Gene3D" id="3.30.420.10">
    <property type="entry name" value="Ribonuclease H-like superfamily/Ribonuclease H"/>
    <property type="match status" value="1"/>
</dbReference>
<feature type="domain" description="C2H2-type" evidence="9">
    <location>
        <begin position="655"/>
        <end position="682"/>
    </location>
</feature>
<comment type="subcellular location">
    <subcellularLocation>
        <location evidence="1">Nucleus</location>
    </subcellularLocation>
</comment>
<keyword evidence="4 8" id="KW-0863">Zinc-finger</keyword>
<feature type="domain" description="C2H2-type" evidence="9">
    <location>
        <begin position="487"/>
        <end position="514"/>
    </location>
</feature>
<feature type="domain" description="C2H2-type" evidence="9">
    <location>
        <begin position="683"/>
        <end position="710"/>
    </location>
</feature>
<evidence type="ECO:0000256" key="4">
    <source>
        <dbReference type="ARBA" id="ARBA00022771"/>
    </source>
</evidence>
<dbReference type="InterPro" id="IPR050331">
    <property type="entry name" value="Zinc_finger"/>
</dbReference>
<dbReference type="InterPro" id="IPR013087">
    <property type="entry name" value="Znf_C2H2_type"/>
</dbReference>
<dbReference type="SUPFAM" id="SSF57667">
    <property type="entry name" value="beta-beta-alpha zinc fingers"/>
    <property type="match status" value="6"/>
</dbReference>
<proteinExistence type="predicted"/>
<keyword evidence="3" id="KW-0677">Repeat</keyword>
<accession>A0ABQ8RWE3</accession>
<dbReference type="Gene3D" id="3.30.160.60">
    <property type="entry name" value="Classic Zinc Finger"/>
    <property type="match status" value="11"/>
</dbReference>
<dbReference type="PROSITE" id="PS00028">
    <property type="entry name" value="ZINC_FINGER_C2H2_1"/>
    <property type="match status" value="10"/>
</dbReference>
<dbReference type="PANTHER" id="PTHR16515:SF49">
    <property type="entry name" value="GASTRULA ZINC FINGER PROTEIN XLCGF49.1-LIKE-RELATED"/>
    <property type="match status" value="1"/>
</dbReference>
<name>A0ABQ8RWE3_PERAM</name>